<proteinExistence type="predicted"/>
<keyword evidence="3" id="KW-0804">Transcription</keyword>
<keyword evidence="2 4" id="KW-0238">DNA-binding</keyword>
<dbReference type="InterPro" id="IPR050109">
    <property type="entry name" value="HTH-type_TetR-like_transc_reg"/>
</dbReference>
<dbReference type="EMBL" id="BMIP01000006">
    <property type="protein sequence ID" value="GGD74921.1"/>
    <property type="molecule type" value="Genomic_DNA"/>
</dbReference>
<reference evidence="6" key="1">
    <citation type="journal article" date="2014" name="Int. J. Syst. Evol. Microbiol.">
        <title>Complete genome sequence of Corynebacterium casei LMG S-19264T (=DSM 44701T), isolated from a smear-ripened cheese.</title>
        <authorList>
            <consortium name="US DOE Joint Genome Institute (JGI-PGF)"/>
            <person name="Walter F."/>
            <person name="Albersmeier A."/>
            <person name="Kalinowski J."/>
            <person name="Ruckert C."/>
        </authorList>
    </citation>
    <scope>NUCLEOTIDE SEQUENCE</scope>
    <source>
        <strain evidence="6">CGMCC 1.15360</strain>
    </source>
</reference>
<evidence type="ECO:0000313" key="7">
    <source>
        <dbReference type="Proteomes" id="UP000612349"/>
    </source>
</evidence>
<name>A0A916Z545_9SPHN</name>
<dbReference type="PRINTS" id="PR00455">
    <property type="entry name" value="HTHTETR"/>
</dbReference>
<gene>
    <name evidence="6" type="ORF">GCM10010990_25700</name>
</gene>
<evidence type="ECO:0000256" key="3">
    <source>
        <dbReference type="ARBA" id="ARBA00023163"/>
    </source>
</evidence>
<accession>A0A916Z545</accession>
<evidence type="ECO:0000313" key="6">
    <source>
        <dbReference type="EMBL" id="GGD74921.1"/>
    </source>
</evidence>
<evidence type="ECO:0000256" key="4">
    <source>
        <dbReference type="PROSITE-ProRule" id="PRU00335"/>
    </source>
</evidence>
<organism evidence="6 7">
    <name type="scientific">Croceicoccus mobilis</name>
    <dbReference type="NCBI Taxonomy" id="1703339"/>
    <lineage>
        <taxon>Bacteria</taxon>
        <taxon>Pseudomonadati</taxon>
        <taxon>Pseudomonadota</taxon>
        <taxon>Alphaproteobacteria</taxon>
        <taxon>Sphingomonadales</taxon>
        <taxon>Erythrobacteraceae</taxon>
        <taxon>Croceicoccus</taxon>
    </lineage>
</organism>
<dbReference type="InterPro" id="IPR009057">
    <property type="entry name" value="Homeodomain-like_sf"/>
</dbReference>
<evidence type="ECO:0000256" key="1">
    <source>
        <dbReference type="ARBA" id="ARBA00023015"/>
    </source>
</evidence>
<dbReference type="Proteomes" id="UP000612349">
    <property type="component" value="Unassembled WGS sequence"/>
</dbReference>
<dbReference type="InterPro" id="IPR001647">
    <property type="entry name" value="HTH_TetR"/>
</dbReference>
<sequence>MEISQTLENKRLATRDKLLKAAITLLKSGGHSALRFSAVADLAGISRGGLLHHFPTKEALVAAVFEVIVREQETDSLKRIESFDGGDILQALIDDATARFFDECYDVVLDILTSCPDNADLQVRQGSLETEFGDQVLRGWEGRIVEAGYAPEMAHDITLFLWNLVRGLAVRNLVVADPRYCEQVISFGKRLILEAA</sequence>
<keyword evidence="7" id="KW-1185">Reference proteome</keyword>
<dbReference type="AlphaFoldDB" id="A0A916Z545"/>
<dbReference type="Gene3D" id="1.10.357.10">
    <property type="entry name" value="Tetracycline Repressor, domain 2"/>
    <property type="match status" value="1"/>
</dbReference>
<feature type="domain" description="HTH tetR-type" evidence="5">
    <location>
        <begin position="12"/>
        <end position="72"/>
    </location>
</feature>
<dbReference type="GO" id="GO:0000976">
    <property type="term" value="F:transcription cis-regulatory region binding"/>
    <property type="evidence" value="ECO:0007669"/>
    <property type="project" value="TreeGrafter"/>
</dbReference>
<dbReference type="PROSITE" id="PS50977">
    <property type="entry name" value="HTH_TETR_2"/>
    <property type="match status" value="1"/>
</dbReference>
<dbReference type="Pfam" id="PF00440">
    <property type="entry name" value="TetR_N"/>
    <property type="match status" value="1"/>
</dbReference>
<dbReference type="OrthoDB" id="9816296at2"/>
<dbReference type="PANTHER" id="PTHR30055:SF234">
    <property type="entry name" value="HTH-TYPE TRANSCRIPTIONAL REGULATOR BETI"/>
    <property type="match status" value="1"/>
</dbReference>
<protein>
    <submittedName>
        <fullName evidence="6">TetR family transcriptional regulator</fullName>
    </submittedName>
</protein>
<dbReference type="PANTHER" id="PTHR30055">
    <property type="entry name" value="HTH-TYPE TRANSCRIPTIONAL REGULATOR RUTR"/>
    <property type="match status" value="1"/>
</dbReference>
<dbReference type="GO" id="GO:0003700">
    <property type="term" value="F:DNA-binding transcription factor activity"/>
    <property type="evidence" value="ECO:0007669"/>
    <property type="project" value="TreeGrafter"/>
</dbReference>
<keyword evidence="1" id="KW-0805">Transcription regulation</keyword>
<dbReference type="SUPFAM" id="SSF46689">
    <property type="entry name" value="Homeodomain-like"/>
    <property type="match status" value="1"/>
</dbReference>
<reference evidence="6" key="2">
    <citation type="submission" date="2020-09" db="EMBL/GenBank/DDBJ databases">
        <authorList>
            <person name="Sun Q."/>
            <person name="Zhou Y."/>
        </authorList>
    </citation>
    <scope>NUCLEOTIDE SEQUENCE</scope>
    <source>
        <strain evidence="6">CGMCC 1.15360</strain>
    </source>
</reference>
<evidence type="ECO:0000256" key="2">
    <source>
        <dbReference type="ARBA" id="ARBA00023125"/>
    </source>
</evidence>
<evidence type="ECO:0000259" key="5">
    <source>
        <dbReference type="PROSITE" id="PS50977"/>
    </source>
</evidence>
<feature type="DNA-binding region" description="H-T-H motif" evidence="4">
    <location>
        <begin position="35"/>
        <end position="54"/>
    </location>
</feature>
<comment type="caution">
    <text evidence="6">The sequence shown here is derived from an EMBL/GenBank/DDBJ whole genome shotgun (WGS) entry which is preliminary data.</text>
</comment>